<evidence type="ECO:0000256" key="1">
    <source>
        <dbReference type="ARBA" id="ARBA00022630"/>
    </source>
</evidence>
<dbReference type="Gene3D" id="3.50.50.60">
    <property type="entry name" value="FAD/NAD(P)-binding domain"/>
    <property type="match status" value="2"/>
</dbReference>
<evidence type="ECO:0000259" key="4">
    <source>
        <dbReference type="Pfam" id="PF13454"/>
    </source>
</evidence>
<reference evidence="5 6" key="1">
    <citation type="submission" date="2024-03" db="EMBL/GenBank/DDBJ databases">
        <authorList>
            <person name="Brejova B."/>
        </authorList>
    </citation>
    <scope>NUCLEOTIDE SEQUENCE [LARGE SCALE GENOMIC DNA]</scope>
    <source>
        <strain evidence="5 6">CBS 14171</strain>
    </source>
</reference>
<dbReference type="PIRSF" id="PIRSF000332">
    <property type="entry name" value="FMO"/>
    <property type="match status" value="1"/>
</dbReference>
<dbReference type="Pfam" id="PF13454">
    <property type="entry name" value="NAD_binding_9"/>
    <property type="match status" value="1"/>
</dbReference>
<dbReference type="Pfam" id="PF13738">
    <property type="entry name" value="Pyr_redox_3"/>
    <property type="match status" value="1"/>
</dbReference>
<evidence type="ECO:0000256" key="2">
    <source>
        <dbReference type="ARBA" id="ARBA00022827"/>
    </source>
</evidence>
<protein>
    <recommendedName>
        <fullName evidence="4">FAD-dependent urate hydroxylase HpyO/Asp monooxygenase CreE-like FAD/NAD(P)-binding domain-containing protein</fullName>
    </recommendedName>
</protein>
<accession>A0ABP0ZJL9</accession>
<keyword evidence="6" id="KW-1185">Reference proteome</keyword>
<name>A0ABP0ZJL9_9ASCO</name>
<dbReference type="InterPro" id="IPR036188">
    <property type="entry name" value="FAD/NAD-bd_sf"/>
</dbReference>
<evidence type="ECO:0000256" key="3">
    <source>
        <dbReference type="ARBA" id="ARBA00023002"/>
    </source>
</evidence>
<dbReference type="Proteomes" id="UP001497383">
    <property type="component" value="Chromosome 3"/>
</dbReference>
<dbReference type="EMBL" id="OZ022407">
    <property type="protein sequence ID" value="CAK9438335.1"/>
    <property type="molecule type" value="Genomic_DNA"/>
</dbReference>
<evidence type="ECO:0000313" key="5">
    <source>
        <dbReference type="EMBL" id="CAK9438335.1"/>
    </source>
</evidence>
<dbReference type="RefSeq" id="XP_066829497.1">
    <property type="nucleotide sequence ID" value="XM_066972571.1"/>
</dbReference>
<keyword evidence="1" id="KW-0285">Flavoprotein</keyword>
<keyword evidence="2" id="KW-0274">FAD</keyword>
<evidence type="ECO:0000313" key="6">
    <source>
        <dbReference type="Proteomes" id="UP001497383"/>
    </source>
</evidence>
<sequence length="504" mass="57862">MPSVANLDFENPVGLSSSQIETIAIIGGGASGAIILDALLKEPHSKIKKITVFERQAKLGGVWLFNPQTIKTPNHLIKSGNLNLENDPQLSNPFLEHKYTRKIILPKNQQERFVQTPSYHGIKTNIIEQMMTYSDANKWDTTEEDTKYVVGTVVQDYIEKYIERNLSDPRVDLKLNSTVEDVERIARNDGYDDDKIQADIPYRFKVTVRTPHDEHQDLWYQQEFDSIVVATGHYHVPFIPHVPGLKQVQETFPDLVQHAKFYRKSEDYKNKTVVVVGSRASGCDLTKFVAREPHATVYQSIRNFDRTRFFSSRPNVIIKPPISNFAIDNKHNKLTVNFEDGSSLVQPDHVIYCTGYLFSYPYLNRLFDNSITYEGQTVSNLYQHTFLIQEPLIPFVGVPIDGISFRVFEYQAVLVSRFLTGKIQLPARNHQLQWVKERYQTKQNTRLFHTIGVVDALAYLQTLTQLGQVSSKVGVGREFPAMTPEDVLVYKEAGETLRKFWDER</sequence>
<dbReference type="InterPro" id="IPR038732">
    <property type="entry name" value="HpyO/CreE_NAD-binding"/>
</dbReference>
<keyword evidence="3" id="KW-0560">Oxidoreductase</keyword>
<dbReference type="InterPro" id="IPR050346">
    <property type="entry name" value="FMO-like"/>
</dbReference>
<dbReference type="GeneID" id="92207755"/>
<dbReference type="PANTHER" id="PTHR23023">
    <property type="entry name" value="DIMETHYLANILINE MONOOXYGENASE"/>
    <property type="match status" value="1"/>
</dbReference>
<dbReference type="SUPFAM" id="SSF51905">
    <property type="entry name" value="FAD/NAD(P)-binding domain"/>
    <property type="match status" value="2"/>
</dbReference>
<organism evidence="5 6">
    <name type="scientific">Lodderomyces beijingensis</name>
    <dbReference type="NCBI Taxonomy" id="1775926"/>
    <lineage>
        <taxon>Eukaryota</taxon>
        <taxon>Fungi</taxon>
        <taxon>Dikarya</taxon>
        <taxon>Ascomycota</taxon>
        <taxon>Saccharomycotina</taxon>
        <taxon>Pichiomycetes</taxon>
        <taxon>Debaryomycetaceae</taxon>
        <taxon>Candida/Lodderomyces clade</taxon>
        <taxon>Lodderomyces</taxon>
    </lineage>
</organism>
<feature type="domain" description="FAD-dependent urate hydroxylase HpyO/Asp monooxygenase CreE-like FAD/NAD(P)-binding" evidence="4">
    <location>
        <begin position="24"/>
        <end position="103"/>
    </location>
</feature>
<dbReference type="InterPro" id="IPR000960">
    <property type="entry name" value="Flavin_mOase"/>
</dbReference>
<proteinExistence type="predicted"/>
<gene>
    <name evidence="5" type="ORF">LODBEIA_P25590</name>
</gene>